<keyword evidence="6 7" id="KW-0961">Cell wall biogenesis/degradation</keyword>
<dbReference type="GO" id="GO:0008932">
    <property type="term" value="F:lytic endotransglycosylase activity"/>
    <property type="evidence" value="ECO:0007669"/>
    <property type="project" value="UniProtKB-UniRule"/>
</dbReference>
<evidence type="ECO:0000256" key="6">
    <source>
        <dbReference type="ARBA" id="ARBA00023316"/>
    </source>
</evidence>
<dbReference type="HAMAP" id="MF_02065">
    <property type="entry name" value="MltG"/>
    <property type="match status" value="1"/>
</dbReference>
<name>A0A077NI85_XENBV</name>
<reference evidence="8" key="1">
    <citation type="submission" date="2013-07" db="EMBL/GenBank/DDBJ databases">
        <title>Sub-species coevolution in mutualistic symbiosis.</title>
        <authorList>
            <person name="Murfin K."/>
            <person name="Klassen J."/>
            <person name="Lee M."/>
            <person name="Forst S."/>
            <person name="Stock P."/>
            <person name="Goodrich-Blair H."/>
        </authorList>
    </citation>
    <scope>NUCLEOTIDE SEQUENCE [LARGE SCALE GENOMIC DNA]</scope>
    <source>
        <strain evidence="8">Puntauvense</strain>
    </source>
</reference>
<dbReference type="Gene3D" id="3.30.160.60">
    <property type="entry name" value="Classic Zinc Finger"/>
    <property type="match status" value="2"/>
</dbReference>
<gene>
    <name evidence="7" type="primary">mltG</name>
    <name evidence="8" type="ORF">XBP1_270125</name>
</gene>
<feature type="site" description="Important for catalytic activity" evidence="7">
    <location>
        <position position="223"/>
    </location>
</feature>
<dbReference type="GO" id="GO:0009252">
    <property type="term" value="P:peptidoglycan biosynthetic process"/>
    <property type="evidence" value="ECO:0007669"/>
    <property type="project" value="UniProtKB-UniRule"/>
</dbReference>
<keyword evidence="4 7" id="KW-0472">Membrane</keyword>
<dbReference type="RefSeq" id="WP_038212833.1">
    <property type="nucleotide sequence ID" value="NZ_CAWLWN010000026.1"/>
</dbReference>
<sequence>MKLKKRIFILPSLIIMIVAIMFFSFVKKIENFANQKINLNLNQEMIFTVPAGTGRAGLGILLVQHNLIKDHQLLSWLFRLKPELAKFKAGTYRLQQGMSLRAILQLFSSGKEVQFSIRFVEGSRLSDWEKILQNAPYLKHEAEGKSPKELTDALDMKAEEPLEGWLYPDTYLYTAGTSDIELLKRAHQKMNMALEQEWKNREKNLPYKSVYEMLIMASIIEKETAIDSERTKVASVFINRLRLKMRLQTDPTVIYGLGDKYTGSIFRSNLTAFTPYNTYMIEGLPPTPIAMPSLASIKAAAHPAVTGYLYFVANGNGGHTFTANLAEHNRAVNLYRQRLKQDK</sequence>
<evidence type="ECO:0000256" key="5">
    <source>
        <dbReference type="ARBA" id="ARBA00023239"/>
    </source>
</evidence>
<keyword evidence="3 7" id="KW-1133">Transmembrane helix</keyword>
<comment type="caution">
    <text evidence="8">The sequence shown here is derived from an EMBL/GenBank/DDBJ whole genome shotgun (WGS) entry which is preliminary data.</text>
</comment>
<dbReference type="GO" id="GO:0005886">
    <property type="term" value="C:plasma membrane"/>
    <property type="evidence" value="ECO:0007669"/>
    <property type="project" value="UniProtKB-SubCell"/>
</dbReference>
<evidence type="ECO:0000256" key="2">
    <source>
        <dbReference type="ARBA" id="ARBA00022692"/>
    </source>
</evidence>
<evidence type="ECO:0000256" key="7">
    <source>
        <dbReference type="HAMAP-Rule" id="MF_02065"/>
    </source>
</evidence>
<evidence type="ECO:0000313" key="8">
    <source>
        <dbReference type="EMBL" id="CDG97585.1"/>
    </source>
</evidence>
<dbReference type="EC" id="4.2.2.29" evidence="7"/>
<dbReference type="CDD" id="cd08010">
    <property type="entry name" value="MltG_like"/>
    <property type="match status" value="1"/>
</dbReference>
<comment type="similarity">
    <text evidence="7">Belongs to the transglycosylase MltG family.</text>
</comment>
<comment type="subcellular location">
    <subcellularLocation>
        <location evidence="7">Cell inner membrane</location>
        <topology evidence="7">Single-pass membrane protein</topology>
    </subcellularLocation>
</comment>
<dbReference type="Proteomes" id="UP000028511">
    <property type="component" value="Unassembled WGS sequence"/>
</dbReference>
<protein>
    <recommendedName>
        <fullName evidence="7">Endolytic murein transglycosylase</fullName>
        <ecNumber evidence="7">4.2.2.29</ecNumber>
    </recommendedName>
    <alternativeName>
        <fullName evidence="7">Peptidoglycan lytic transglycosylase</fullName>
    </alternativeName>
    <alternativeName>
        <fullName evidence="7">Peptidoglycan polymerization terminase</fullName>
    </alternativeName>
</protein>
<dbReference type="PANTHER" id="PTHR30518:SF2">
    <property type="entry name" value="ENDOLYTIC MUREIN TRANSGLYCOSYLASE"/>
    <property type="match status" value="1"/>
</dbReference>
<keyword evidence="7" id="KW-0997">Cell inner membrane</keyword>
<dbReference type="NCBIfam" id="TIGR00247">
    <property type="entry name" value="endolytic transglycosylase MltG"/>
    <property type="match status" value="1"/>
</dbReference>
<dbReference type="GO" id="GO:0071555">
    <property type="term" value="P:cell wall organization"/>
    <property type="evidence" value="ECO:0007669"/>
    <property type="project" value="UniProtKB-KW"/>
</dbReference>
<dbReference type="HOGENOM" id="CLU_025574_0_2_6"/>
<dbReference type="FunFam" id="3.30.160.60:FF:000242">
    <property type="entry name" value="Endolytic murein transglycosylase"/>
    <property type="match status" value="1"/>
</dbReference>
<evidence type="ECO:0000256" key="4">
    <source>
        <dbReference type="ARBA" id="ARBA00023136"/>
    </source>
</evidence>
<keyword evidence="5 7" id="KW-0456">Lyase</keyword>
<dbReference type="EMBL" id="CBSW010000190">
    <property type="protein sequence ID" value="CDG97585.1"/>
    <property type="molecule type" value="Genomic_DNA"/>
</dbReference>
<organism evidence="8">
    <name type="scientific">Xenorhabdus bovienii str. puntauvense</name>
    <dbReference type="NCBI Taxonomy" id="1398201"/>
    <lineage>
        <taxon>Bacteria</taxon>
        <taxon>Pseudomonadati</taxon>
        <taxon>Pseudomonadota</taxon>
        <taxon>Gammaproteobacteria</taxon>
        <taxon>Enterobacterales</taxon>
        <taxon>Morganellaceae</taxon>
        <taxon>Xenorhabdus</taxon>
    </lineage>
</organism>
<evidence type="ECO:0000256" key="3">
    <source>
        <dbReference type="ARBA" id="ARBA00022989"/>
    </source>
</evidence>
<dbReference type="AlphaFoldDB" id="A0A077NI85"/>
<dbReference type="PANTHER" id="PTHR30518">
    <property type="entry name" value="ENDOLYTIC MUREIN TRANSGLYCOSYLASE"/>
    <property type="match status" value="1"/>
</dbReference>
<keyword evidence="1 7" id="KW-1003">Cell membrane</keyword>
<feature type="transmembrane region" description="Helical" evidence="7">
    <location>
        <begin position="7"/>
        <end position="26"/>
    </location>
</feature>
<evidence type="ECO:0000256" key="1">
    <source>
        <dbReference type="ARBA" id="ARBA00022475"/>
    </source>
</evidence>
<comment type="catalytic activity">
    <reaction evidence="7">
        <text>a peptidoglycan chain = a peptidoglycan chain with N-acetyl-1,6-anhydromuramyl-[peptide] at the reducing end + a peptidoglycan chain with N-acetylglucosamine at the non-reducing end.</text>
        <dbReference type="EC" id="4.2.2.29"/>
    </reaction>
</comment>
<comment type="function">
    <text evidence="7">Functions as a peptidoglycan terminase that cleaves nascent peptidoglycan strands endolytically to terminate their elongation.</text>
</comment>
<dbReference type="Pfam" id="PF02618">
    <property type="entry name" value="YceG"/>
    <property type="match status" value="1"/>
</dbReference>
<accession>A0A077NI85</accession>
<proteinExistence type="inferred from homology"/>
<dbReference type="InterPro" id="IPR003770">
    <property type="entry name" value="MLTG-like"/>
</dbReference>
<keyword evidence="2 7" id="KW-0812">Transmembrane</keyword>